<gene>
    <name evidence="1" type="ORF">TNIN_23391</name>
</gene>
<proteinExistence type="predicted"/>
<organism evidence="1 2">
    <name type="scientific">Trichonephila inaurata madagascariensis</name>
    <dbReference type="NCBI Taxonomy" id="2747483"/>
    <lineage>
        <taxon>Eukaryota</taxon>
        <taxon>Metazoa</taxon>
        <taxon>Ecdysozoa</taxon>
        <taxon>Arthropoda</taxon>
        <taxon>Chelicerata</taxon>
        <taxon>Arachnida</taxon>
        <taxon>Araneae</taxon>
        <taxon>Araneomorphae</taxon>
        <taxon>Entelegynae</taxon>
        <taxon>Araneoidea</taxon>
        <taxon>Nephilidae</taxon>
        <taxon>Trichonephila</taxon>
        <taxon>Trichonephila inaurata</taxon>
    </lineage>
</organism>
<dbReference type="Proteomes" id="UP000886998">
    <property type="component" value="Unassembled WGS sequence"/>
</dbReference>
<keyword evidence="2" id="KW-1185">Reference proteome</keyword>
<protein>
    <submittedName>
        <fullName evidence="1">Uncharacterized protein</fullName>
    </submittedName>
</protein>
<name>A0A8X6YJH5_9ARAC</name>
<dbReference type="EMBL" id="BMAV01019567">
    <property type="protein sequence ID" value="GFY72654.1"/>
    <property type="molecule type" value="Genomic_DNA"/>
</dbReference>
<evidence type="ECO:0000313" key="1">
    <source>
        <dbReference type="EMBL" id="GFY72654.1"/>
    </source>
</evidence>
<comment type="caution">
    <text evidence="1">The sequence shown here is derived from an EMBL/GenBank/DDBJ whole genome shotgun (WGS) entry which is preliminary data.</text>
</comment>
<sequence length="93" mass="10373">MILESQVTEWDRKSGDWMTRSNSLNGIIVQYSTCYFLRTSTISVTVALLIPDLKIACSNPVQITNIARGMDKGLHPTVDNLILNTTPYDSLLV</sequence>
<dbReference type="AlphaFoldDB" id="A0A8X6YJH5"/>
<accession>A0A8X6YJH5</accession>
<evidence type="ECO:0000313" key="2">
    <source>
        <dbReference type="Proteomes" id="UP000886998"/>
    </source>
</evidence>
<reference evidence="1" key="1">
    <citation type="submission" date="2020-08" db="EMBL/GenBank/DDBJ databases">
        <title>Multicomponent nature underlies the extraordinary mechanical properties of spider dragline silk.</title>
        <authorList>
            <person name="Kono N."/>
            <person name="Nakamura H."/>
            <person name="Mori M."/>
            <person name="Yoshida Y."/>
            <person name="Ohtoshi R."/>
            <person name="Malay A.D."/>
            <person name="Moran D.A.P."/>
            <person name="Tomita M."/>
            <person name="Numata K."/>
            <person name="Arakawa K."/>
        </authorList>
    </citation>
    <scope>NUCLEOTIDE SEQUENCE</scope>
</reference>